<dbReference type="Gene3D" id="2.150.10.10">
    <property type="entry name" value="Serralysin-like metalloprotease, C-terminal"/>
    <property type="match status" value="2"/>
</dbReference>
<dbReference type="InterPro" id="IPR001343">
    <property type="entry name" value="Hemolysn_Ca-bd"/>
</dbReference>
<dbReference type="Gene3D" id="2.60.120.380">
    <property type="match status" value="2"/>
</dbReference>
<dbReference type="PANTHER" id="PTHR38340">
    <property type="entry name" value="S-LAYER PROTEIN"/>
    <property type="match status" value="1"/>
</dbReference>
<keyword evidence="2" id="KW-0964">Secreted</keyword>
<organism evidence="3 4">
    <name type="scientific">Gimibacter soli</name>
    <dbReference type="NCBI Taxonomy" id="3024400"/>
    <lineage>
        <taxon>Bacteria</taxon>
        <taxon>Pseudomonadati</taxon>
        <taxon>Pseudomonadota</taxon>
        <taxon>Alphaproteobacteria</taxon>
        <taxon>Kordiimonadales</taxon>
        <taxon>Temperatibacteraceae</taxon>
        <taxon>Gimibacter</taxon>
    </lineage>
</organism>
<sequence length="610" mass="63231">MVNRILRAEAILPSSLDLSLESTAPVKAAATVQGIMLTGTSGADVLQGGAGDDSLSGMAGNDTIIGGGGHDSLRAHEGNDLIFAGDGNDNVLAGDGNDTVWAGAADTGDDEVSGQAGDDILGGRYGNDTLVGGAGADTLYGSYGDDMLFGSGTARDGVAYNNTDASNAIWAGYGDDYLQAGHGGDTLATGEGDDTVKGGNGNDAIYGGPQAGNGARNDDYLLGNGGNDSIYGAVGDDYIDGGSGNDLLYAGSGDDTVYGGSGNDTLYAGKGYDYLIGEGGRDQFFVAYDSEFVWISDYYADDDSITILNSHGGGVDFEEFLDSGYNTTVDTADGVMFDLDNGRQLFLSGLTIEELTGAPVDPGEGQLDPDLPEIPSNWGSSATLEIGEEYYSQIDYSGDQDWIILAVDSFGGVEITIEMKGLSSGAGTLEYPEVRGVYDNNGFSLPVRIEPGADGNDSKVSFYAYSPGEYAIIVNSYPADSIGTYILSAEETGPAPEIPDDWTTGATAPTFGSFFGDIETPGDVDWIAVSLRGGVTYQFDLAGWLGVDDAYIYGIYDWEGSSLGDFEDDDSGPGLDARINFLAWDSDIYYIAVGAADASTGGYVLSVEPI</sequence>
<gene>
    <name evidence="3" type="ORF">PH603_15515</name>
</gene>
<evidence type="ECO:0000313" key="3">
    <source>
        <dbReference type="EMBL" id="WCL53945.1"/>
    </source>
</evidence>
<dbReference type="GO" id="GO:0005509">
    <property type="term" value="F:calcium ion binding"/>
    <property type="evidence" value="ECO:0007669"/>
    <property type="project" value="InterPro"/>
</dbReference>
<dbReference type="PANTHER" id="PTHR38340:SF1">
    <property type="entry name" value="S-LAYER PROTEIN"/>
    <property type="match status" value="1"/>
</dbReference>
<comment type="subcellular location">
    <subcellularLocation>
        <location evidence="1">Secreted</location>
    </subcellularLocation>
</comment>
<dbReference type="PRINTS" id="PR00313">
    <property type="entry name" value="CABNDNGRPT"/>
</dbReference>
<name>A0AAE9XTF3_9PROT</name>
<dbReference type="Proteomes" id="UP001217500">
    <property type="component" value="Chromosome"/>
</dbReference>
<dbReference type="RefSeq" id="WP_289503665.1">
    <property type="nucleotide sequence ID" value="NZ_CP116805.1"/>
</dbReference>
<dbReference type="InterPro" id="IPR050557">
    <property type="entry name" value="RTX_toxin/Mannuronan_C5-epim"/>
</dbReference>
<keyword evidence="4" id="KW-1185">Reference proteome</keyword>
<proteinExistence type="predicted"/>
<dbReference type="AlphaFoldDB" id="A0AAE9XTF3"/>
<reference evidence="3" key="1">
    <citation type="submission" date="2023-01" db="EMBL/GenBank/DDBJ databases">
        <title>The genome sequence of Kordiimonadaceae bacterium 6D33.</title>
        <authorList>
            <person name="Liu Y."/>
        </authorList>
    </citation>
    <scope>NUCLEOTIDE SEQUENCE</scope>
    <source>
        <strain evidence="3">6D33</strain>
    </source>
</reference>
<dbReference type="InterPro" id="IPR011049">
    <property type="entry name" value="Serralysin-like_metalloprot_C"/>
</dbReference>
<dbReference type="InterPro" id="IPR018511">
    <property type="entry name" value="Hemolysin-typ_Ca-bd_CS"/>
</dbReference>
<evidence type="ECO:0000256" key="2">
    <source>
        <dbReference type="ARBA" id="ARBA00022525"/>
    </source>
</evidence>
<dbReference type="EMBL" id="CP116805">
    <property type="protein sequence ID" value="WCL53945.1"/>
    <property type="molecule type" value="Genomic_DNA"/>
</dbReference>
<evidence type="ECO:0000256" key="1">
    <source>
        <dbReference type="ARBA" id="ARBA00004613"/>
    </source>
</evidence>
<dbReference type="SUPFAM" id="SSF51120">
    <property type="entry name" value="beta-Roll"/>
    <property type="match status" value="2"/>
</dbReference>
<dbReference type="PROSITE" id="PS00330">
    <property type="entry name" value="HEMOLYSIN_CALCIUM"/>
    <property type="match status" value="3"/>
</dbReference>
<dbReference type="Pfam" id="PF00353">
    <property type="entry name" value="HemolysinCabind"/>
    <property type="match status" value="6"/>
</dbReference>
<protein>
    <submittedName>
        <fullName evidence="3">Calcium-binding protein</fullName>
    </submittedName>
</protein>
<evidence type="ECO:0000313" key="4">
    <source>
        <dbReference type="Proteomes" id="UP001217500"/>
    </source>
</evidence>
<dbReference type="GO" id="GO:0005576">
    <property type="term" value="C:extracellular region"/>
    <property type="evidence" value="ECO:0007669"/>
    <property type="project" value="UniProtKB-SubCell"/>
</dbReference>
<dbReference type="KEGG" id="gso:PH603_15515"/>
<accession>A0AAE9XTF3</accession>